<name>A0ABS4P444_9GAMM</name>
<accession>A0ABS4P444</accession>
<reference evidence="3" key="2">
    <citation type="submission" date="2023-07" db="EMBL/GenBank/DDBJ databases">
        <title>Genome mining of underrepresented organisms for secondary metabolites.</title>
        <authorList>
            <person name="D'Agostino P.M."/>
        </authorList>
    </citation>
    <scope>NUCLEOTIDE SEQUENCE [LARGE SCALE GENOMIC DNA]</scope>
    <source>
        <strain evidence="3">WS4403</strain>
    </source>
</reference>
<keyword evidence="1" id="KW-1133">Transmembrane helix</keyword>
<dbReference type="RefSeq" id="WP_017800171.1">
    <property type="nucleotide sequence ID" value="NZ_JAGGMQ010000001.1"/>
</dbReference>
<proteinExistence type="predicted"/>
<sequence length="212" mass="24245">MFKELVSNDHDYQGLLAYACYKLEKDKLARDLINAKKTADDIANALKQFHAVSVTQGQLEKFREKGLAVMTALTESLDQGLIDKHKEEINLLEDHYKNVLQQKEQTCKKALGRCKAETKSATQKELLTKMKAWPLTHYSLKKRMFLWVWNGYQSVVAVFVLIFILHSVAYWSSDKEIKAGVLNSFWGRVQNMFNSPIASSEVKLKSEADALK</sequence>
<evidence type="ECO:0000313" key="2">
    <source>
        <dbReference type="EMBL" id="MBP2167417.1"/>
    </source>
</evidence>
<keyword evidence="1" id="KW-0472">Membrane</keyword>
<dbReference type="Proteomes" id="UP001195624">
    <property type="component" value="Unassembled WGS sequence"/>
</dbReference>
<feature type="transmembrane region" description="Helical" evidence="1">
    <location>
        <begin position="144"/>
        <end position="165"/>
    </location>
</feature>
<keyword evidence="3" id="KW-1185">Reference proteome</keyword>
<evidence type="ECO:0000313" key="3">
    <source>
        <dbReference type="Proteomes" id="UP001195624"/>
    </source>
</evidence>
<dbReference type="EMBL" id="JAGGMQ010000001">
    <property type="protein sequence ID" value="MBP2167417.1"/>
    <property type="molecule type" value="Genomic_DNA"/>
</dbReference>
<organism evidence="2 3">
    <name type="scientific">Winslowiella toletana</name>
    <dbReference type="NCBI Taxonomy" id="92490"/>
    <lineage>
        <taxon>Bacteria</taxon>
        <taxon>Pseudomonadati</taxon>
        <taxon>Pseudomonadota</taxon>
        <taxon>Gammaproteobacteria</taxon>
        <taxon>Enterobacterales</taxon>
        <taxon>Erwiniaceae</taxon>
        <taxon>Winslowiella</taxon>
    </lineage>
</organism>
<gene>
    <name evidence="2" type="ORF">J2125_000609</name>
</gene>
<protein>
    <submittedName>
        <fullName evidence="2">Uncharacterized protein</fullName>
    </submittedName>
</protein>
<evidence type="ECO:0000256" key="1">
    <source>
        <dbReference type="SAM" id="Phobius"/>
    </source>
</evidence>
<reference evidence="2 3" key="1">
    <citation type="submission" date="2021-03" db="EMBL/GenBank/DDBJ databases">
        <authorList>
            <person name="D'Agostino P."/>
            <person name="Huntemann M."/>
            <person name="Clum A."/>
            <person name="Spunde A."/>
            <person name="Palaniappan K."/>
            <person name="Ritter S."/>
            <person name="Mikhailova N."/>
            <person name="Chen I.-M."/>
            <person name="Stamatis D."/>
            <person name="Reddy T."/>
            <person name="O'Malley R."/>
            <person name="Daum C."/>
            <person name="Shapiro N."/>
            <person name="Ivanova N."/>
            <person name="Kyrpides N."/>
            <person name="Woyke T."/>
        </authorList>
    </citation>
    <scope>NUCLEOTIDE SEQUENCE [LARGE SCALE GENOMIC DNA]</scope>
    <source>
        <strain evidence="2 3">WS4403</strain>
    </source>
</reference>
<keyword evidence="1" id="KW-0812">Transmembrane</keyword>
<comment type="caution">
    <text evidence="2">The sequence shown here is derived from an EMBL/GenBank/DDBJ whole genome shotgun (WGS) entry which is preliminary data.</text>
</comment>